<feature type="transmembrane region" description="Helical" evidence="8">
    <location>
        <begin position="29"/>
        <end position="45"/>
    </location>
</feature>
<dbReference type="PANTHER" id="PTHR34390">
    <property type="entry name" value="UPF0442 PROTEIN YJJB-RELATED"/>
    <property type="match status" value="1"/>
</dbReference>
<feature type="transmembrane region" description="Helical" evidence="8">
    <location>
        <begin position="6"/>
        <end position="24"/>
    </location>
</feature>
<name>A0ABQ0ASI3_9FIRM</name>
<keyword evidence="11" id="KW-1185">Reference proteome</keyword>
<dbReference type="Pfam" id="PF12821">
    <property type="entry name" value="ThrE_2"/>
    <property type="match status" value="1"/>
</dbReference>
<comment type="caution">
    <text evidence="10">The sequence shown here is derived from an EMBL/GenBank/DDBJ whole genome shotgun (WGS) entry which is preliminary data.</text>
</comment>
<evidence type="ECO:0000256" key="7">
    <source>
        <dbReference type="ARBA" id="ARBA00034125"/>
    </source>
</evidence>
<feature type="transmembrane region" description="Helical" evidence="8">
    <location>
        <begin position="79"/>
        <end position="102"/>
    </location>
</feature>
<accession>A0ABQ0ASI3</accession>
<evidence type="ECO:0000256" key="1">
    <source>
        <dbReference type="ARBA" id="ARBA00004651"/>
    </source>
</evidence>
<feature type="domain" description="Threonine/Serine exporter ThrE" evidence="9">
    <location>
        <begin position="8"/>
        <end position="134"/>
    </location>
</feature>
<dbReference type="InterPro" id="IPR024528">
    <property type="entry name" value="ThrE_2"/>
</dbReference>
<keyword evidence="2" id="KW-1003">Cell membrane</keyword>
<evidence type="ECO:0000256" key="5">
    <source>
        <dbReference type="ARBA" id="ARBA00022989"/>
    </source>
</evidence>
<reference evidence="10 11" key="1">
    <citation type="submission" date="2024-04" db="EMBL/GenBank/DDBJ databases">
        <title>Defined microbial consortia suppress multidrug-resistant proinflammatory Enterobacteriaceae via ecological control.</title>
        <authorList>
            <person name="Furuichi M."/>
            <person name="Kawaguchi T."/>
            <person name="Pust M."/>
            <person name="Yasuma K."/>
            <person name="Plichta D."/>
            <person name="Hasegawa N."/>
            <person name="Ohya T."/>
            <person name="Bhattarai S."/>
            <person name="Sasajima S."/>
            <person name="Aoto Y."/>
            <person name="Tuganbaev T."/>
            <person name="Yaginuma M."/>
            <person name="Ueda M."/>
            <person name="Okahashi N."/>
            <person name="Amafuji K."/>
            <person name="Kiridooshi Y."/>
            <person name="Sugita K."/>
            <person name="Strazar M."/>
            <person name="Skelly A."/>
            <person name="Suda W."/>
            <person name="Hattori M."/>
            <person name="Nakamoto N."/>
            <person name="Caballero S."/>
            <person name="Norman J."/>
            <person name="Olle B."/>
            <person name="Tanoue T."/>
            <person name="Arita M."/>
            <person name="Bucci V."/>
            <person name="Atarashi K."/>
            <person name="Xavier R."/>
            <person name="Honda K."/>
        </authorList>
    </citation>
    <scope>NUCLEOTIDE SEQUENCE [LARGE SCALE GENOMIC DNA]</scope>
    <source>
        <strain evidence="11">f13</strain>
    </source>
</reference>
<evidence type="ECO:0000313" key="11">
    <source>
        <dbReference type="Proteomes" id="UP001600894"/>
    </source>
</evidence>
<evidence type="ECO:0000313" key="10">
    <source>
        <dbReference type="EMBL" id="GAA6266997.1"/>
    </source>
</evidence>
<keyword evidence="3" id="KW-0997">Cell inner membrane</keyword>
<gene>
    <name evidence="10" type="ORF">F130042H8_00570</name>
</gene>
<comment type="similarity">
    <text evidence="7">Belongs to the ThrE exporter (TC 2.A.79) family.</text>
</comment>
<evidence type="ECO:0000256" key="3">
    <source>
        <dbReference type="ARBA" id="ARBA00022519"/>
    </source>
</evidence>
<comment type="subcellular location">
    <subcellularLocation>
        <location evidence="1">Cell membrane</location>
        <topology evidence="1">Multi-pass membrane protein</topology>
    </subcellularLocation>
</comment>
<evidence type="ECO:0000256" key="8">
    <source>
        <dbReference type="SAM" id="Phobius"/>
    </source>
</evidence>
<evidence type="ECO:0000256" key="2">
    <source>
        <dbReference type="ARBA" id="ARBA00022475"/>
    </source>
</evidence>
<evidence type="ECO:0000256" key="6">
    <source>
        <dbReference type="ARBA" id="ARBA00023136"/>
    </source>
</evidence>
<organism evidence="10 11">
    <name type="scientific">Enterocloster alcoholdehydrogenati</name>
    <dbReference type="NCBI Taxonomy" id="2547410"/>
    <lineage>
        <taxon>Bacteria</taxon>
        <taxon>Bacillati</taxon>
        <taxon>Bacillota</taxon>
        <taxon>Clostridia</taxon>
        <taxon>Lachnospirales</taxon>
        <taxon>Lachnospiraceae</taxon>
        <taxon>Enterocloster</taxon>
    </lineage>
</organism>
<dbReference type="InterPro" id="IPR050539">
    <property type="entry name" value="ThrE_Dicarb/AminoAcid_Exp"/>
</dbReference>
<evidence type="ECO:0000256" key="4">
    <source>
        <dbReference type="ARBA" id="ARBA00022692"/>
    </source>
</evidence>
<keyword evidence="5 8" id="KW-1133">Transmembrane helix</keyword>
<evidence type="ECO:0000259" key="9">
    <source>
        <dbReference type="Pfam" id="PF12821"/>
    </source>
</evidence>
<proteinExistence type="inferred from homology"/>
<dbReference type="Proteomes" id="UP001600894">
    <property type="component" value="Unassembled WGS sequence"/>
</dbReference>
<keyword evidence="6 8" id="KW-0472">Membrane</keyword>
<dbReference type="EMBL" id="BAABXL010000001">
    <property type="protein sequence ID" value="GAA6266997.1"/>
    <property type="molecule type" value="Genomic_DNA"/>
</dbReference>
<sequence>MSFAVIQTVTGMIGSVGFAVLFGVRGKRLAVIALGSGAGWAVYLLCRAAGWSIFSGLLAASLFVAALSEILARIIRTPVILLLVPMLIPEVPGEALYYTMYYLVQGLKEEFSTYLTLVLTEAGAIALGIILASHVARLAVSVRRHMGRQ</sequence>
<dbReference type="RefSeq" id="WP_178302771.1">
    <property type="nucleotide sequence ID" value="NZ_BAABXL010000001.1"/>
</dbReference>
<keyword evidence="4 8" id="KW-0812">Transmembrane</keyword>
<protein>
    <submittedName>
        <fullName evidence="10">Threonine/serine exporter family protein</fullName>
    </submittedName>
</protein>
<feature type="transmembrane region" description="Helical" evidence="8">
    <location>
        <begin position="114"/>
        <end position="140"/>
    </location>
</feature>
<feature type="transmembrane region" description="Helical" evidence="8">
    <location>
        <begin position="51"/>
        <end position="72"/>
    </location>
</feature>
<dbReference type="PANTHER" id="PTHR34390:SF1">
    <property type="entry name" value="SUCCINATE TRANSPORTER SUBUNIT YJJB-RELATED"/>
    <property type="match status" value="1"/>
</dbReference>